<sequence length="1608" mass="180705">MDKFSYLRSSLVGEALQEVATLEMTSANYAIAWDLLQKRYENKKLIVKAHLDALVAVEPMKRESYDALNHLIIEYDRHLQMMGKIGEETANWSTILVHMVCSRLDPTTLRHWETHHCSKDVPKYDDLMTFLRNQCSVLQSIAPEKSSHTDIRKPKTSVSNPAVQTSNNRCPFCGEAQHSAFRCQRFLKLKVQERYEKVKRCGLCLNCFSPSHLVRLCTRSVCRHCQRKHHTLLHLGASEGGAAVSSQSGSSVPPEQTRTQRANNQQTQPHAQNQTAPSQHTGPNTNSFPIASTSTHPLPTTNRTPSQHTNSLPVSIHTPSRQVLLSTALVRIADQYGNVQLARALLDSCSEYCFITRGLCQKLKLEGSSNHLSIAGIGGSSAKSTRMVSATVAPRSLRISPYSENIQLHVLPKLTSELPTEFVNVQQLAIPEHLTLADPTFFEPGSIDLIIGAEYYYDLLSDGRIKLVDDGPTLQETVFGWVVSGRVPGSPIAVPRTVSYPCTVSDLNELLTKFWELESCHTGGTLSVEESTCEEIFERTTIRDETGRFVVTLPKKEAVIQKLGDSKANALKRFYGLERRFAANAALKEAYFEFINEYRAMGHMEEVAEDEEPVYYLPHHAVLKPDSTTTKLRVVFDASCRTSSGVSLNDGLMVGPVVQDDLHSIALRFRFWRYAIVADVAKMYRMVKVCPADHLLQCILWRPSFDDPVKAYKLTTVTYGTSSAPYLATKCLQRLGTEGAATHPAAAKTVKKDFYVDDALSGTDDLEEGRSLVSDLIDLTNSAGFILRKWSSNSAELLSNVPVELRDERISFELDSSTSAVKTLGLIWEPAADIFRFAVPQLESDAPITKRTVLSESAKIFDPLGLIGPVVVQAKIFLQTLWKQKCDWDDLLPEELQNAWIEFRRNLLALDTLSVPRWVSFTKDLVTVELHGFADASNAAYGACLYLRCITVDGTITVRLITAKSRVAPLDDLKRKKKVLSTPRLELSAALLLSHLYEKVCSSVQVPFQPFFWTDSTIVKYWLASPPSRWQIFVANRVSKIQHITSNGVWNHVAGADNPADIISRGMIPAQLKYETTWFEGPLWLRQDRSRWPSSSAIPDVEHSLLEERSVVELPARVKIPSEIFLLRSSFTDIIRIVACIRRIIHNATPNNRNHRLTGPIKLQELNEATNVLDRLAQEDSFPEEVAALSRGREVKTLSKILSLHPILVDKTLRVGGRLANAPIAESRKHPMILHHHHPFTKQILRHYHIKHFHAGQQLLVASVREKFWPTNARDLARTVCHVCVTCFRSKPTVHEQLMADLPSVRVNPAAVFLKVGVDLCGPFYIKYPVRRSVAVKCFVAIFVCLATKAVHMEVVADLSTQAFLAAFRRFVAVRGKPQVVMCDNATNFVGANRELEELPEDEGIQFEFIPARSPNFGGLWEAAVKSFKGHFRKIVGNQQLSYDELHTIVQQVAAILNSRPLTPLSNDPNDYAALTPGHFLVGRPLTAVPEPDLQEIPENRLAVWQRSQEFVQRLWRKWKTHYLSDLHNRTKWTRKRDNIKIGTMVLVKEDNLPPQRWKLGRVTEIYAGSDGNVRVVNVRTKDGIFKRGISKICVLPIKDNASTDEEQ</sequence>
<dbReference type="InterPro" id="IPR036397">
    <property type="entry name" value="RNaseH_sf"/>
</dbReference>
<feature type="domain" description="Integrase catalytic" evidence="2">
    <location>
        <begin position="1305"/>
        <end position="1485"/>
    </location>
</feature>
<accession>A0ABM1YIK2</accession>
<dbReference type="InterPro" id="IPR040676">
    <property type="entry name" value="DUF5641"/>
</dbReference>
<dbReference type="PROSITE" id="PS50994">
    <property type="entry name" value="INTEGRASE"/>
    <property type="match status" value="1"/>
</dbReference>
<evidence type="ECO:0000313" key="3">
    <source>
        <dbReference type="EnsemblMetazoa" id="AALFPA23_009492.P13063"/>
    </source>
</evidence>
<dbReference type="GeneID" id="134290129"/>
<dbReference type="Pfam" id="PF18701">
    <property type="entry name" value="DUF5641"/>
    <property type="match status" value="1"/>
</dbReference>
<dbReference type="Pfam" id="PF05380">
    <property type="entry name" value="Peptidase_A17"/>
    <property type="match status" value="1"/>
</dbReference>
<feature type="compositionally biased region" description="Polar residues" evidence="1">
    <location>
        <begin position="269"/>
        <end position="315"/>
    </location>
</feature>
<dbReference type="SUPFAM" id="SSF56672">
    <property type="entry name" value="DNA/RNA polymerases"/>
    <property type="match status" value="1"/>
</dbReference>
<name>A0ABM1YIK2_AEDAL</name>
<dbReference type="PANTHER" id="PTHR47331:SF1">
    <property type="entry name" value="GAG-LIKE PROTEIN"/>
    <property type="match status" value="1"/>
</dbReference>
<evidence type="ECO:0000256" key="1">
    <source>
        <dbReference type="SAM" id="MobiDB-lite"/>
    </source>
</evidence>
<dbReference type="PANTHER" id="PTHR47331">
    <property type="entry name" value="PHD-TYPE DOMAIN-CONTAINING PROTEIN"/>
    <property type="match status" value="1"/>
</dbReference>
<dbReference type="CDD" id="cd01644">
    <property type="entry name" value="RT_pepA17"/>
    <property type="match status" value="1"/>
</dbReference>
<dbReference type="Pfam" id="PF17921">
    <property type="entry name" value="Integrase_H2C2"/>
    <property type="match status" value="1"/>
</dbReference>
<dbReference type="Pfam" id="PF03564">
    <property type="entry name" value="DUF1759"/>
    <property type="match status" value="1"/>
</dbReference>
<evidence type="ECO:0000259" key="2">
    <source>
        <dbReference type="PROSITE" id="PS50994"/>
    </source>
</evidence>
<dbReference type="InterPro" id="IPR012337">
    <property type="entry name" value="RNaseH-like_sf"/>
</dbReference>
<dbReference type="InterPro" id="IPR001584">
    <property type="entry name" value="Integrase_cat-core"/>
</dbReference>
<evidence type="ECO:0000313" key="4">
    <source>
        <dbReference type="Proteomes" id="UP000069940"/>
    </source>
</evidence>
<feature type="compositionally biased region" description="Low complexity" evidence="1">
    <location>
        <begin position="239"/>
        <end position="268"/>
    </location>
</feature>
<dbReference type="SUPFAM" id="SSF53098">
    <property type="entry name" value="Ribonuclease H-like"/>
    <property type="match status" value="1"/>
</dbReference>
<dbReference type="InterPro" id="IPR005312">
    <property type="entry name" value="DUF1759"/>
</dbReference>
<dbReference type="Proteomes" id="UP000069940">
    <property type="component" value="Unassembled WGS sequence"/>
</dbReference>
<dbReference type="RefSeq" id="XP_062713154.1">
    <property type="nucleotide sequence ID" value="XM_062857170.1"/>
</dbReference>
<dbReference type="InterPro" id="IPR043502">
    <property type="entry name" value="DNA/RNA_pol_sf"/>
</dbReference>
<dbReference type="InterPro" id="IPR008042">
    <property type="entry name" value="Retrotrans_Pao"/>
</dbReference>
<dbReference type="InterPro" id="IPR041588">
    <property type="entry name" value="Integrase_H2C2"/>
</dbReference>
<proteinExistence type="predicted"/>
<feature type="region of interest" description="Disordered" evidence="1">
    <location>
        <begin position="239"/>
        <end position="315"/>
    </location>
</feature>
<reference evidence="3" key="2">
    <citation type="submission" date="2025-05" db="UniProtKB">
        <authorList>
            <consortium name="EnsemblMetazoa"/>
        </authorList>
    </citation>
    <scope>IDENTIFICATION</scope>
    <source>
        <strain evidence="3">Foshan</strain>
    </source>
</reference>
<protein>
    <recommendedName>
        <fullName evidence="2">Integrase catalytic domain-containing protein</fullName>
    </recommendedName>
</protein>
<organism evidence="3 4">
    <name type="scientific">Aedes albopictus</name>
    <name type="common">Asian tiger mosquito</name>
    <name type="synonym">Stegomyia albopicta</name>
    <dbReference type="NCBI Taxonomy" id="7160"/>
    <lineage>
        <taxon>Eukaryota</taxon>
        <taxon>Metazoa</taxon>
        <taxon>Ecdysozoa</taxon>
        <taxon>Arthropoda</taxon>
        <taxon>Hexapoda</taxon>
        <taxon>Insecta</taxon>
        <taxon>Pterygota</taxon>
        <taxon>Neoptera</taxon>
        <taxon>Endopterygota</taxon>
        <taxon>Diptera</taxon>
        <taxon>Nematocera</taxon>
        <taxon>Culicoidea</taxon>
        <taxon>Culicidae</taxon>
        <taxon>Culicinae</taxon>
        <taxon>Aedini</taxon>
        <taxon>Aedes</taxon>
        <taxon>Stegomyia</taxon>
    </lineage>
</organism>
<dbReference type="Gene3D" id="3.30.420.10">
    <property type="entry name" value="Ribonuclease H-like superfamily/Ribonuclease H"/>
    <property type="match status" value="1"/>
</dbReference>
<reference evidence="4" key="1">
    <citation type="journal article" date="2015" name="Proc. Natl. Acad. Sci. U.S.A.">
        <title>Genome sequence of the Asian Tiger mosquito, Aedes albopictus, reveals insights into its biology, genetics, and evolution.</title>
        <authorList>
            <person name="Chen X.G."/>
            <person name="Jiang X."/>
            <person name="Gu J."/>
            <person name="Xu M."/>
            <person name="Wu Y."/>
            <person name="Deng Y."/>
            <person name="Zhang C."/>
            <person name="Bonizzoni M."/>
            <person name="Dermauw W."/>
            <person name="Vontas J."/>
            <person name="Armbruster P."/>
            <person name="Huang X."/>
            <person name="Yang Y."/>
            <person name="Zhang H."/>
            <person name="He W."/>
            <person name="Peng H."/>
            <person name="Liu Y."/>
            <person name="Wu K."/>
            <person name="Chen J."/>
            <person name="Lirakis M."/>
            <person name="Topalis P."/>
            <person name="Van Leeuwen T."/>
            <person name="Hall A.B."/>
            <person name="Jiang X."/>
            <person name="Thorpe C."/>
            <person name="Mueller R.L."/>
            <person name="Sun C."/>
            <person name="Waterhouse R.M."/>
            <person name="Yan G."/>
            <person name="Tu Z.J."/>
            <person name="Fang X."/>
            <person name="James A.A."/>
        </authorList>
    </citation>
    <scope>NUCLEOTIDE SEQUENCE [LARGE SCALE GENOMIC DNA]</scope>
    <source>
        <strain evidence="4">Foshan</strain>
    </source>
</reference>
<keyword evidence="4" id="KW-1185">Reference proteome</keyword>
<dbReference type="EnsemblMetazoa" id="AALFPA23_009492.R13063">
    <property type="protein sequence ID" value="AALFPA23_009492.P13063"/>
    <property type="gene ID" value="AALFPA23_009492"/>
</dbReference>